<dbReference type="GO" id="GO:0004357">
    <property type="term" value="F:glutamate-cysteine ligase activity"/>
    <property type="evidence" value="ECO:0007669"/>
    <property type="project" value="UniProtKB-EC"/>
</dbReference>
<comment type="similarity">
    <text evidence="9">Belongs to the glutamate--cysteine ligase type 2 family. YbdK subfamily.</text>
</comment>
<keyword evidence="4 9" id="KW-0547">Nucleotide-binding</keyword>
<dbReference type="Proteomes" id="UP000595046">
    <property type="component" value="Chromosome"/>
</dbReference>
<dbReference type="InterPro" id="IPR050141">
    <property type="entry name" value="GCL_type2/YbdK_subfam"/>
</dbReference>
<keyword evidence="5 9" id="KW-0067">ATP-binding</keyword>
<dbReference type="Pfam" id="PF09360">
    <property type="entry name" value="zf-CDGSH"/>
    <property type="match status" value="1"/>
</dbReference>
<feature type="compositionally biased region" description="Low complexity" evidence="10">
    <location>
        <begin position="77"/>
        <end position="92"/>
    </location>
</feature>
<feature type="compositionally biased region" description="Basic and acidic residues" evidence="10">
    <location>
        <begin position="56"/>
        <end position="76"/>
    </location>
</feature>
<dbReference type="AlphaFoldDB" id="A0A7T1WSB3"/>
<dbReference type="GO" id="GO:0005524">
    <property type="term" value="F:ATP binding"/>
    <property type="evidence" value="ECO:0007669"/>
    <property type="project" value="UniProtKB-KW"/>
</dbReference>
<feature type="domain" description="Iron-binding zinc finger CDGSH type" evidence="11">
    <location>
        <begin position="12"/>
        <end position="56"/>
    </location>
</feature>
<feature type="compositionally biased region" description="Basic and acidic residues" evidence="10">
    <location>
        <begin position="452"/>
        <end position="463"/>
    </location>
</feature>
<dbReference type="GO" id="GO:0046872">
    <property type="term" value="F:metal ion binding"/>
    <property type="evidence" value="ECO:0007669"/>
    <property type="project" value="UniProtKB-KW"/>
</dbReference>
<dbReference type="GO" id="GO:0005737">
    <property type="term" value="C:cytoplasm"/>
    <property type="evidence" value="ECO:0007669"/>
    <property type="project" value="UniProtKB-ARBA"/>
</dbReference>
<dbReference type="PANTHER" id="PTHR36510">
    <property type="entry name" value="GLUTAMATE--CYSTEINE LIGASE 2-RELATED"/>
    <property type="match status" value="1"/>
</dbReference>
<keyword evidence="7" id="KW-0411">Iron-sulfur</keyword>
<evidence type="ECO:0000259" key="11">
    <source>
        <dbReference type="SMART" id="SM00704"/>
    </source>
</evidence>
<dbReference type="EC" id="6.3.2.2" evidence="9"/>
<name>A0A7T1WSB3_9ACTN</name>
<evidence type="ECO:0000313" key="13">
    <source>
        <dbReference type="Proteomes" id="UP000595046"/>
    </source>
</evidence>
<dbReference type="RefSeq" id="WP_197351134.1">
    <property type="nucleotide sequence ID" value="NZ_CP048882.1"/>
</dbReference>
<feature type="region of interest" description="Disordered" evidence="10">
    <location>
        <begin position="452"/>
        <end position="480"/>
    </location>
</feature>
<dbReference type="GO" id="GO:0051537">
    <property type="term" value="F:2 iron, 2 sulfur cluster binding"/>
    <property type="evidence" value="ECO:0007669"/>
    <property type="project" value="UniProtKB-KW"/>
</dbReference>
<evidence type="ECO:0000313" key="12">
    <source>
        <dbReference type="EMBL" id="QPP07346.1"/>
    </source>
</evidence>
<keyword evidence="13" id="KW-1185">Reference proteome</keyword>
<sequence>MVIDQGGPVLIEGPVEVDLGEGRTAVSDRFVVALCACRRSRNYPWCDTSHRRRPRDRQGAVRGGEADAERAERATDRTLSPSHSAKAAPAPGALTMGVEEEFLLVDEVGGRSVPAGAEVIDEAGKGPALPNGMRIEPELLASQVELASGVCNDLRALAEQLNVGRRLLAEAARRKRRMLISTGTPVRESGPVTLTSGALPEQTGGTYAGLLSDYEACGCHVHVGVADEETAVAVTNHVRGWLPTLLALSANSPFHAGRDTGYASWRMVLQSRFPGSGVPPYFPSAAACRDRLEQLVECGTLADVGQSFWLARPSPLSPAVEFRVADAATPVEEAVLQAALSRALVHTALTALSDGREPATVTDQVAAAVWSAARHGLNGPGIHPQQGRRAPAVALAQELLHHVTPALEEAGDLNFVRHQLDVLVDQGTGAQRQRADASALKGATAVVERLADETARPAGEIRSHSTPTSSGLPATARRNP</sequence>
<dbReference type="Gene3D" id="3.30.590.20">
    <property type="match status" value="1"/>
</dbReference>
<gene>
    <name evidence="12" type="ORF">G4Z16_14195</name>
</gene>
<dbReference type="NCBIfam" id="TIGR02050">
    <property type="entry name" value="gshA_cyan_rel"/>
    <property type="match status" value="1"/>
</dbReference>
<dbReference type="SMART" id="SM00704">
    <property type="entry name" value="ZnF_CDGSH"/>
    <property type="match status" value="1"/>
</dbReference>
<dbReference type="InterPro" id="IPR011793">
    <property type="entry name" value="YbdK"/>
</dbReference>
<dbReference type="HAMAP" id="MF_01609">
    <property type="entry name" value="Glu_cys_ligase_2"/>
    <property type="match status" value="1"/>
</dbReference>
<comment type="catalytic activity">
    <reaction evidence="8 9">
        <text>L-cysteine + L-glutamate + ATP = gamma-L-glutamyl-L-cysteine + ADP + phosphate + H(+)</text>
        <dbReference type="Rhea" id="RHEA:13285"/>
        <dbReference type="ChEBI" id="CHEBI:15378"/>
        <dbReference type="ChEBI" id="CHEBI:29985"/>
        <dbReference type="ChEBI" id="CHEBI:30616"/>
        <dbReference type="ChEBI" id="CHEBI:35235"/>
        <dbReference type="ChEBI" id="CHEBI:43474"/>
        <dbReference type="ChEBI" id="CHEBI:58173"/>
        <dbReference type="ChEBI" id="CHEBI:456216"/>
        <dbReference type="EC" id="6.3.2.2"/>
    </reaction>
</comment>
<evidence type="ECO:0000256" key="2">
    <source>
        <dbReference type="ARBA" id="ARBA00022714"/>
    </source>
</evidence>
<organism evidence="12 13">
    <name type="scientific">Streptomyces bathyalis</name>
    <dbReference type="NCBI Taxonomy" id="2710756"/>
    <lineage>
        <taxon>Bacteria</taxon>
        <taxon>Bacillati</taxon>
        <taxon>Actinomycetota</taxon>
        <taxon>Actinomycetes</taxon>
        <taxon>Kitasatosporales</taxon>
        <taxon>Streptomycetaceae</taxon>
        <taxon>Streptomyces</taxon>
    </lineage>
</organism>
<dbReference type="Pfam" id="PF04107">
    <property type="entry name" value="GCS2"/>
    <property type="match status" value="1"/>
</dbReference>
<evidence type="ECO:0000256" key="10">
    <source>
        <dbReference type="SAM" id="MobiDB-lite"/>
    </source>
</evidence>
<reference evidence="13" key="1">
    <citation type="submission" date="2020-02" db="EMBL/GenBank/DDBJ databases">
        <title>Streptomyces sp. ASO4wet.</title>
        <authorList>
            <person name="Risdian C."/>
            <person name="Landwehr W."/>
            <person name="Schupp P."/>
            <person name="Wink J."/>
        </authorList>
    </citation>
    <scope>NUCLEOTIDE SEQUENCE [LARGE SCALE GENOMIC DNA]</scope>
    <source>
        <strain evidence="13">ASO4wet</strain>
    </source>
</reference>
<comment type="function">
    <text evidence="9">ATP-dependent carboxylate-amine ligase which exhibits weak glutamate--cysteine ligase activity.</text>
</comment>
<keyword evidence="2" id="KW-0001">2Fe-2S</keyword>
<dbReference type="NCBIfam" id="NF010041">
    <property type="entry name" value="PRK13517.1-1"/>
    <property type="match status" value="1"/>
</dbReference>
<evidence type="ECO:0000256" key="5">
    <source>
        <dbReference type="ARBA" id="ARBA00022840"/>
    </source>
</evidence>
<dbReference type="PANTHER" id="PTHR36510:SF1">
    <property type="entry name" value="GLUTAMATE--CYSTEINE LIGASE 2-RELATED"/>
    <property type="match status" value="1"/>
</dbReference>
<keyword evidence="3" id="KW-0479">Metal-binding</keyword>
<evidence type="ECO:0000256" key="7">
    <source>
        <dbReference type="ARBA" id="ARBA00023014"/>
    </source>
</evidence>
<protein>
    <recommendedName>
        <fullName evidence="9">Putative glutamate--cysteine ligase 2</fullName>
        <ecNumber evidence="9">6.3.2.2</ecNumber>
    </recommendedName>
    <alternativeName>
        <fullName evidence="9">Gamma-glutamylcysteine synthetase 2</fullName>
        <shortName evidence="9">GCS 2</shortName>
        <shortName evidence="9">Gamma-GCS 2</shortName>
    </alternativeName>
</protein>
<keyword evidence="6" id="KW-0408">Iron</keyword>
<dbReference type="InterPro" id="IPR042216">
    <property type="entry name" value="MitoNEET_CISD"/>
</dbReference>
<dbReference type="InterPro" id="IPR014746">
    <property type="entry name" value="Gln_synth/guanido_kin_cat_dom"/>
</dbReference>
<dbReference type="EMBL" id="CP048882">
    <property type="protein sequence ID" value="QPP07346.1"/>
    <property type="molecule type" value="Genomic_DNA"/>
</dbReference>
<accession>A0A7T1WSB3</accession>
<dbReference type="KEGG" id="sbat:G4Z16_14195"/>
<dbReference type="GO" id="GO:0042398">
    <property type="term" value="P:modified amino acid biosynthetic process"/>
    <property type="evidence" value="ECO:0007669"/>
    <property type="project" value="InterPro"/>
</dbReference>
<dbReference type="InterPro" id="IPR006336">
    <property type="entry name" value="GCS2"/>
</dbReference>
<dbReference type="Gene3D" id="3.40.5.90">
    <property type="entry name" value="CDGSH iron-sulfur domain, mitoNEET-type"/>
    <property type="match status" value="1"/>
</dbReference>
<evidence type="ECO:0000256" key="3">
    <source>
        <dbReference type="ARBA" id="ARBA00022723"/>
    </source>
</evidence>
<feature type="region of interest" description="Disordered" evidence="10">
    <location>
        <begin position="46"/>
        <end position="92"/>
    </location>
</feature>
<evidence type="ECO:0000256" key="4">
    <source>
        <dbReference type="ARBA" id="ARBA00022741"/>
    </source>
</evidence>
<dbReference type="InterPro" id="IPR018967">
    <property type="entry name" value="FeS-contain_CDGSH-typ"/>
</dbReference>
<evidence type="ECO:0000256" key="6">
    <source>
        <dbReference type="ARBA" id="ARBA00023004"/>
    </source>
</evidence>
<proteinExistence type="inferred from homology"/>
<dbReference type="SUPFAM" id="SSF55931">
    <property type="entry name" value="Glutamine synthetase/guanido kinase"/>
    <property type="match status" value="1"/>
</dbReference>
<evidence type="ECO:0000256" key="9">
    <source>
        <dbReference type="HAMAP-Rule" id="MF_01609"/>
    </source>
</evidence>
<evidence type="ECO:0000256" key="8">
    <source>
        <dbReference type="ARBA" id="ARBA00048819"/>
    </source>
</evidence>
<keyword evidence="1 9" id="KW-0436">Ligase</keyword>
<evidence type="ECO:0000256" key="1">
    <source>
        <dbReference type="ARBA" id="ARBA00022598"/>
    </source>
</evidence>